<name>A0A8K0DSQ2_9ROSA</name>
<dbReference type="Proteomes" id="UP000796880">
    <property type="component" value="Unassembled WGS sequence"/>
</dbReference>
<dbReference type="EMBL" id="VOIH02000011">
    <property type="protein sequence ID" value="KAF3433488.1"/>
    <property type="molecule type" value="Genomic_DNA"/>
</dbReference>
<dbReference type="AlphaFoldDB" id="A0A8K0DSQ2"/>
<evidence type="ECO:0000313" key="2">
    <source>
        <dbReference type="Proteomes" id="UP000796880"/>
    </source>
</evidence>
<evidence type="ECO:0000313" key="1">
    <source>
        <dbReference type="EMBL" id="KAF3433488.1"/>
    </source>
</evidence>
<proteinExistence type="predicted"/>
<sequence>MAVTRYSFSKHYRARPPLRVIGESIRSAEVASNMLHGFLSHKVPEVWLLPSSTLNSNSSWLSIPARKVAFSRQCCFSSCGFSQSSLRVTCGWRLCESDGERIGLDLLMRPSLWPFHWIKDSGRIFKVARLWIGNTWHKIL</sequence>
<gene>
    <name evidence="1" type="ORF">FNV43_RR24590</name>
</gene>
<keyword evidence="2" id="KW-1185">Reference proteome</keyword>
<accession>A0A8K0DSQ2</accession>
<comment type="caution">
    <text evidence="1">The sequence shown here is derived from an EMBL/GenBank/DDBJ whole genome shotgun (WGS) entry which is preliminary data.</text>
</comment>
<protein>
    <submittedName>
        <fullName evidence="1">Uncharacterized protein</fullName>
    </submittedName>
</protein>
<reference evidence="1" key="1">
    <citation type="submission" date="2020-03" db="EMBL/GenBank/DDBJ databases">
        <title>A high-quality chromosome-level genome assembly of a woody plant with both climbing and erect habits, Rhamnella rubrinervis.</title>
        <authorList>
            <person name="Lu Z."/>
            <person name="Yang Y."/>
            <person name="Zhu X."/>
            <person name="Sun Y."/>
        </authorList>
    </citation>
    <scope>NUCLEOTIDE SEQUENCE</scope>
    <source>
        <strain evidence="1">BYM</strain>
        <tissue evidence="1">Leaf</tissue>
    </source>
</reference>
<organism evidence="1 2">
    <name type="scientific">Rhamnella rubrinervis</name>
    <dbReference type="NCBI Taxonomy" id="2594499"/>
    <lineage>
        <taxon>Eukaryota</taxon>
        <taxon>Viridiplantae</taxon>
        <taxon>Streptophyta</taxon>
        <taxon>Embryophyta</taxon>
        <taxon>Tracheophyta</taxon>
        <taxon>Spermatophyta</taxon>
        <taxon>Magnoliopsida</taxon>
        <taxon>eudicotyledons</taxon>
        <taxon>Gunneridae</taxon>
        <taxon>Pentapetalae</taxon>
        <taxon>rosids</taxon>
        <taxon>fabids</taxon>
        <taxon>Rosales</taxon>
        <taxon>Rhamnaceae</taxon>
        <taxon>rhamnoid group</taxon>
        <taxon>Rhamneae</taxon>
        <taxon>Rhamnella</taxon>
    </lineage>
</organism>